<organism evidence="2">
    <name type="scientific">hydrothermal vent metagenome</name>
    <dbReference type="NCBI Taxonomy" id="652676"/>
    <lineage>
        <taxon>unclassified sequences</taxon>
        <taxon>metagenomes</taxon>
        <taxon>ecological metagenomes</taxon>
    </lineage>
</organism>
<dbReference type="SUPFAM" id="SSF52540">
    <property type="entry name" value="P-loop containing nucleoside triphosphate hydrolases"/>
    <property type="match status" value="1"/>
</dbReference>
<dbReference type="EMBL" id="UOFX01000078">
    <property type="protein sequence ID" value="VAX10848.1"/>
    <property type="molecule type" value="Genomic_DNA"/>
</dbReference>
<dbReference type="InterPro" id="IPR027417">
    <property type="entry name" value="P-loop_NTPase"/>
</dbReference>
<feature type="domain" description="AAA" evidence="1">
    <location>
        <begin position="1"/>
        <end position="180"/>
    </location>
</feature>
<reference evidence="2" key="1">
    <citation type="submission" date="2018-06" db="EMBL/GenBank/DDBJ databases">
        <authorList>
            <person name="Zhirakovskaya E."/>
        </authorList>
    </citation>
    <scope>NUCLEOTIDE SEQUENCE</scope>
</reference>
<dbReference type="Gene3D" id="3.40.50.300">
    <property type="entry name" value="P-loop containing nucleotide triphosphate hydrolases"/>
    <property type="match status" value="1"/>
</dbReference>
<gene>
    <name evidence="2" type="ORF">MNBD_GAMMA26-767</name>
</gene>
<evidence type="ECO:0000259" key="1">
    <source>
        <dbReference type="Pfam" id="PF13614"/>
    </source>
</evidence>
<name>A0A3B1BHH4_9ZZZZ</name>
<dbReference type="InterPro" id="IPR025669">
    <property type="entry name" value="AAA_dom"/>
</dbReference>
<protein>
    <submittedName>
        <fullName evidence="2">ParA-like protein</fullName>
    </submittedName>
</protein>
<dbReference type="InterPro" id="IPR050678">
    <property type="entry name" value="DNA_Partitioning_ATPase"/>
</dbReference>
<dbReference type="PANTHER" id="PTHR13696">
    <property type="entry name" value="P-LOOP CONTAINING NUCLEOSIDE TRIPHOSPHATE HYDROLASE"/>
    <property type="match status" value="1"/>
</dbReference>
<evidence type="ECO:0000313" key="2">
    <source>
        <dbReference type="EMBL" id="VAX10848.1"/>
    </source>
</evidence>
<accession>A0A3B1BHH4</accession>
<sequence length="266" mass="29101">MKVWTIANQKGGVGKTTTTVSLGGLLATLGFNTLMVDIDPHGSLTSYFRYDPDAIEASSFSLFKAATEQRSIDPVDLVCETGAEGLYLLPASVALATLDRQAGRLDGMGLILINALNRLSEKYDYVLIDCPPMLGVLMVNALAACERLIIPVQTEFLALKGLERMLNTLKMVLQTRKTELPCIIVPTLFDQRTRASVDSLQTLRSTWPDEIWNDVIPIDTKFREASRVGIPPALFDPHTHGVMAYSRLLEALQQDDQVHPSAGVAG</sequence>
<proteinExistence type="predicted"/>
<dbReference type="Pfam" id="PF13614">
    <property type="entry name" value="AAA_31"/>
    <property type="match status" value="1"/>
</dbReference>
<dbReference type="AlphaFoldDB" id="A0A3B1BHH4"/>
<dbReference type="PANTHER" id="PTHR13696:SF69">
    <property type="entry name" value="PLASMID PARTITIONING PROTEIN-RELATED"/>
    <property type="match status" value="1"/>
</dbReference>
<dbReference type="CDD" id="cd02042">
    <property type="entry name" value="ParAB_family"/>
    <property type="match status" value="1"/>
</dbReference>